<dbReference type="PANTHER" id="PTHR46481:SF8">
    <property type="entry name" value="ZINC FINGER BED DOMAIN-CONTAINING PROTEIN RICESLEEPER 1-LIKE"/>
    <property type="match status" value="1"/>
</dbReference>
<dbReference type="SUPFAM" id="SSF53098">
    <property type="entry name" value="Ribonuclease H-like"/>
    <property type="match status" value="1"/>
</dbReference>
<evidence type="ECO:0000259" key="3">
    <source>
        <dbReference type="Pfam" id="PF14372"/>
    </source>
</evidence>
<keyword evidence="5" id="KW-1185">Reference proteome</keyword>
<evidence type="ECO:0000256" key="1">
    <source>
        <dbReference type="ARBA" id="ARBA00023125"/>
    </source>
</evidence>
<evidence type="ECO:0000259" key="2">
    <source>
        <dbReference type="Pfam" id="PF05699"/>
    </source>
</evidence>
<protein>
    <recommendedName>
        <fullName evidence="6">Transposase</fullName>
    </recommendedName>
</protein>
<dbReference type="Pfam" id="PF14372">
    <property type="entry name" value="hAT-like_RNase-H"/>
    <property type="match status" value="1"/>
</dbReference>
<comment type="caution">
    <text evidence="4">The sequence shown here is derived from an EMBL/GenBank/DDBJ whole genome shotgun (WGS) entry which is preliminary data.</text>
</comment>
<dbReference type="InterPro" id="IPR052035">
    <property type="entry name" value="ZnF_BED_domain_contain"/>
</dbReference>
<dbReference type="Pfam" id="PF05699">
    <property type="entry name" value="Dimer_Tnp_hAT"/>
    <property type="match status" value="1"/>
</dbReference>
<dbReference type="GO" id="GO:0046983">
    <property type="term" value="F:protein dimerization activity"/>
    <property type="evidence" value="ECO:0007669"/>
    <property type="project" value="InterPro"/>
</dbReference>
<feature type="domain" description="HAT C-terminal dimerisation" evidence="2">
    <location>
        <begin position="458"/>
        <end position="537"/>
    </location>
</feature>
<dbReference type="PANTHER" id="PTHR46481">
    <property type="entry name" value="ZINC FINGER BED DOMAIN-CONTAINING PROTEIN 4"/>
    <property type="match status" value="1"/>
</dbReference>
<organism evidence="4 5">
    <name type="scientific">Linum tenue</name>
    <dbReference type="NCBI Taxonomy" id="586396"/>
    <lineage>
        <taxon>Eukaryota</taxon>
        <taxon>Viridiplantae</taxon>
        <taxon>Streptophyta</taxon>
        <taxon>Embryophyta</taxon>
        <taxon>Tracheophyta</taxon>
        <taxon>Spermatophyta</taxon>
        <taxon>Magnoliopsida</taxon>
        <taxon>eudicotyledons</taxon>
        <taxon>Gunneridae</taxon>
        <taxon>Pentapetalae</taxon>
        <taxon>rosids</taxon>
        <taxon>fabids</taxon>
        <taxon>Malpighiales</taxon>
        <taxon>Linaceae</taxon>
        <taxon>Linum</taxon>
    </lineage>
</organism>
<dbReference type="InterPro" id="IPR012337">
    <property type="entry name" value="RNaseH-like_sf"/>
</dbReference>
<dbReference type="InterPro" id="IPR025525">
    <property type="entry name" value="hAT-like_transposase_RNase-H"/>
</dbReference>
<reference evidence="4" key="1">
    <citation type="submission" date="2022-08" db="EMBL/GenBank/DDBJ databases">
        <authorList>
            <person name="Gutierrez-Valencia J."/>
        </authorList>
    </citation>
    <scope>NUCLEOTIDE SEQUENCE</scope>
</reference>
<dbReference type="InterPro" id="IPR008906">
    <property type="entry name" value="HATC_C_dom"/>
</dbReference>
<evidence type="ECO:0008006" key="6">
    <source>
        <dbReference type="Google" id="ProtNLM"/>
    </source>
</evidence>
<gene>
    <name evidence="4" type="ORF">LITE_LOCUS11228</name>
</gene>
<name>A0AAV0IXN8_9ROSI</name>
<keyword evidence="1" id="KW-0238">DNA-binding</keyword>
<feature type="domain" description="hAT-like transposase RNase-H fold" evidence="3">
    <location>
        <begin position="297"/>
        <end position="399"/>
    </location>
</feature>
<dbReference type="GO" id="GO:0003677">
    <property type="term" value="F:DNA binding"/>
    <property type="evidence" value="ECO:0007669"/>
    <property type="project" value="UniProtKB-KW"/>
</dbReference>
<proteinExistence type="predicted"/>
<dbReference type="AlphaFoldDB" id="A0AAV0IXN8"/>
<sequence length="577" mass="66387">MIITDEKAFRDVEKEGFRRYCKALRPEFTIPSRVTIRRDCLALFEQEKQKLKRVLKGQRVCLTTDTWSSNQNINYMCLTAHWIDEAWVLHKRILNLCTIANHKGETIGQAIEGCLKEWGLHKIFTITVDNASTNDSAIKYIVRKTKNSSGTILKHDFLHLRCSAHILNLILQDGMKELDESIIKIRNAVRYVRSSPTRLLNFKKCIEMEEIQYKGLVGLDVETRWNSTYVMLAAAEKFERAFAKMIGEDYKYLTYFEDGDEKKKKLLGPPMDEDFDKARCLLKFLELFYLVTLKFSSTLSVTSNLFFHELIALQDKLTELSSSEDVMFRDMSLRMKSKFIKYWVNVQNLNPLLYVAVVLDPRYKLKYVKFSFEDLYDENHAGQLTDNVEKVMNRLYDQYLVDSEISGLGKGSSTCQEGTGFAGSMHLTEKDPTKLRQLRFVRAMEERDSSGGKSECVKYLASPCEKSSDDFDILLWWKLNSSIYPVLAHVARDVLAIPVSTVASESTFSTSGRIVDPSRTKLAPRMVEALVYTQNWLRSKSFTADLEVDSLEAHLNPVEEQANGNMLCLLLDYILDV</sequence>
<accession>A0AAV0IXN8</accession>
<dbReference type="EMBL" id="CAMGYJ010000004">
    <property type="protein sequence ID" value="CAI0401485.1"/>
    <property type="molecule type" value="Genomic_DNA"/>
</dbReference>
<dbReference type="Proteomes" id="UP001154282">
    <property type="component" value="Unassembled WGS sequence"/>
</dbReference>
<evidence type="ECO:0000313" key="4">
    <source>
        <dbReference type="EMBL" id="CAI0401485.1"/>
    </source>
</evidence>
<evidence type="ECO:0000313" key="5">
    <source>
        <dbReference type="Proteomes" id="UP001154282"/>
    </source>
</evidence>